<dbReference type="Proteomes" id="UP000604046">
    <property type="component" value="Unassembled WGS sequence"/>
</dbReference>
<protein>
    <submittedName>
        <fullName evidence="2">CPK28 protein</fullName>
    </submittedName>
</protein>
<feature type="region of interest" description="Disordered" evidence="1">
    <location>
        <begin position="143"/>
        <end position="196"/>
    </location>
</feature>
<organism evidence="2 3">
    <name type="scientific">Symbiodinium natans</name>
    <dbReference type="NCBI Taxonomy" id="878477"/>
    <lineage>
        <taxon>Eukaryota</taxon>
        <taxon>Sar</taxon>
        <taxon>Alveolata</taxon>
        <taxon>Dinophyceae</taxon>
        <taxon>Suessiales</taxon>
        <taxon>Symbiodiniaceae</taxon>
        <taxon>Symbiodinium</taxon>
    </lineage>
</organism>
<name>A0A812S409_9DINO</name>
<evidence type="ECO:0000256" key="1">
    <source>
        <dbReference type="SAM" id="MobiDB-lite"/>
    </source>
</evidence>
<dbReference type="EMBL" id="CAJNDS010002414">
    <property type="protein sequence ID" value="CAE7466183.1"/>
    <property type="molecule type" value="Genomic_DNA"/>
</dbReference>
<feature type="region of interest" description="Disordered" evidence="1">
    <location>
        <begin position="1"/>
        <end position="34"/>
    </location>
</feature>
<feature type="region of interest" description="Disordered" evidence="1">
    <location>
        <begin position="213"/>
        <end position="269"/>
    </location>
</feature>
<proteinExistence type="predicted"/>
<comment type="caution">
    <text evidence="2">The sequence shown here is derived from an EMBL/GenBank/DDBJ whole genome shotgun (WGS) entry which is preliminary data.</text>
</comment>
<feature type="compositionally biased region" description="Low complexity" evidence="1">
    <location>
        <begin position="179"/>
        <end position="193"/>
    </location>
</feature>
<dbReference type="AlphaFoldDB" id="A0A812S409"/>
<keyword evidence="3" id="KW-1185">Reference proteome</keyword>
<feature type="compositionally biased region" description="Low complexity" evidence="1">
    <location>
        <begin position="150"/>
        <end position="166"/>
    </location>
</feature>
<feature type="compositionally biased region" description="Basic and acidic residues" evidence="1">
    <location>
        <begin position="248"/>
        <end position="260"/>
    </location>
</feature>
<feature type="compositionally biased region" description="Basic and acidic residues" evidence="1">
    <location>
        <begin position="218"/>
        <end position="237"/>
    </location>
</feature>
<feature type="region of interest" description="Disordered" evidence="1">
    <location>
        <begin position="48"/>
        <end position="71"/>
    </location>
</feature>
<gene>
    <name evidence="2" type="primary">CPK28</name>
    <name evidence="2" type="ORF">SNAT2548_LOCUS26040</name>
</gene>
<accession>A0A812S409</accession>
<evidence type="ECO:0000313" key="2">
    <source>
        <dbReference type="EMBL" id="CAE7466183.1"/>
    </source>
</evidence>
<sequence>MPDVAEAICIDSEEEPAPQPKRKKRRKQIAPQAAKELVPLPSCIDLDAEEKATGDQPGLAGANGSKAAEKPAPLDAQAVCLSSDEEGPALLKSSQEQVTCGPADRELEQRAQELADVALQNLAPAARAARLVKVKHSILARLRSQAETGSLPSLPSLSSLPSVAEDVPPPPPPEEARAEALQQSAQSAELMQQKQRLQDWLERNQERLQERLVQAEQQRLDPDHRRKEGERLREEARQKRKAIWSMPEAEKLSSEQKDGRLTANGWESSQFHNSKERMKFLRLMGGQKFAEAAKALEAGVDDDQVFELIAGEWVQAKEAEEEEEFEVNADAPTVELLAGRTG</sequence>
<dbReference type="OrthoDB" id="10595703at2759"/>
<evidence type="ECO:0000313" key="3">
    <source>
        <dbReference type="Proteomes" id="UP000604046"/>
    </source>
</evidence>
<reference evidence="2" key="1">
    <citation type="submission" date="2021-02" db="EMBL/GenBank/DDBJ databases">
        <authorList>
            <person name="Dougan E. K."/>
            <person name="Rhodes N."/>
            <person name="Thang M."/>
            <person name="Chan C."/>
        </authorList>
    </citation>
    <scope>NUCLEOTIDE SEQUENCE</scope>
</reference>